<dbReference type="AlphaFoldDB" id="A0A7X2P8I4"/>
<dbReference type="Proteomes" id="UP000466864">
    <property type="component" value="Unassembled WGS sequence"/>
</dbReference>
<protein>
    <submittedName>
        <fullName evidence="1">DUF1934 domain-containing protein</fullName>
    </submittedName>
</protein>
<evidence type="ECO:0000313" key="2">
    <source>
        <dbReference type="Proteomes" id="UP000466864"/>
    </source>
</evidence>
<reference evidence="1 2" key="1">
    <citation type="submission" date="2019-08" db="EMBL/GenBank/DDBJ databases">
        <title>In-depth cultivation of the pig gut microbiome towards novel bacterial diversity and tailored functional studies.</title>
        <authorList>
            <person name="Wylensek D."/>
            <person name="Hitch T.C.A."/>
            <person name="Clavel T."/>
        </authorList>
    </citation>
    <scope>NUCLEOTIDE SEQUENCE [LARGE SCALE GENOMIC DNA]</scope>
    <source>
        <strain evidence="1 2">Oil+RF-744-WCA-WT-13</strain>
    </source>
</reference>
<dbReference type="InterPro" id="IPR015231">
    <property type="entry name" value="DUF1934"/>
</dbReference>
<name>A0A7X2P8I4_9FIRM</name>
<keyword evidence="2" id="KW-1185">Reference proteome</keyword>
<sequence>MTKEVIITLRGIQFGSAEDSAQPVEIVTPGEYYYKNGQHYLIFEESTEGFREVTHNLYKFTEDRLMVHKKGLIDTEMIFEKGKKTISAYHTPFGRMDMNIAATDFCLKVSENQLDYRVDYALNMGEGFAADCQVNFNVKSRDWWYMKEL</sequence>
<dbReference type="InterPro" id="IPR012674">
    <property type="entry name" value="Calycin"/>
</dbReference>
<evidence type="ECO:0000313" key="1">
    <source>
        <dbReference type="EMBL" id="MST82197.1"/>
    </source>
</evidence>
<organism evidence="1 2">
    <name type="scientific">Bilifractor porci</name>
    <dbReference type="NCBI Taxonomy" id="2606636"/>
    <lineage>
        <taxon>Bacteria</taxon>
        <taxon>Bacillati</taxon>
        <taxon>Bacillota</taxon>
        <taxon>Clostridia</taxon>
        <taxon>Lachnospirales</taxon>
        <taxon>Lachnospiraceae</taxon>
        <taxon>Bilifractor</taxon>
    </lineage>
</organism>
<dbReference type="Pfam" id="PF09148">
    <property type="entry name" value="DUF1934"/>
    <property type="match status" value="1"/>
</dbReference>
<dbReference type="RefSeq" id="WP_154458113.1">
    <property type="nucleotide sequence ID" value="NZ_VUMV01000005.1"/>
</dbReference>
<proteinExistence type="predicted"/>
<gene>
    <name evidence="1" type="ORF">FYJ60_07700</name>
</gene>
<dbReference type="SUPFAM" id="SSF50814">
    <property type="entry name" value="Lipocalins"/>
    <property type="match status" value="1"/>
</dbReference>
<accession>A0A7X2P8I4</accession>
<dbReference type="Gene3D" id="2.40.128.20">
    <property type="match status" value="1"/>
</dbReference>
<dbReference type="EMBL" id="VUMV01000005">
    <property type="protein sequence ID" value="MST82197.1"/>
    <property type="molecule type" value="Genomic_DNA"/>
</dbReference>
<comment type="caution">
    <text evidence="1">The sequence shown here is derived from an EMBL/GenBank/DDBJ whole genome shotgun (WGS) entry which is preliminary data.</text>
</comment>